<keyword evidence="3" id="KW-1185">Reference proteome</keyword>
<dbReference type="InterPro" id="IPR035897">
    <property type="entry name" value="Toll_tir_struct_dom_sf"/>
</dbReference>
<proteinExistence type="predicted"/>
<protein>
    <recommendedName>
        <fullName evidence="1">SEFIR domain-containing protein</fullName>
    </recommendedName>
</protein>
<feature type="domain" description="SEFIR" evidence="1">
    <location>
        <begin position="10"/>
        <end position="142"/>
    </location>
</feature>
<dbReference type="InterPro" id="IPR013568">
    <property type="entry name" value="SEFIR_dom"/>
</dbReference>
<evidence type="ECO:0000259" key="1">
    <source>
        <dbReference type="PROSITE" id="PS51534"/>
    </source>
</evidence>
<sequence>MTTSEIYRKPPTAFISYTHEDESHQSWVRRFASDLLFQGVEVKIDQFDLKLGQDLFHFMEKGVAENEFILAICSPRYKAKANNREGGGGYETRIAASILGNNLLTDKFIPILRVGDSASAIPTYLMPALYVDFRNDSQYNVNLERIVSTLFREETKPQIGWPKRELAALFGNTDPAYDPPFFERRAAAQARTVSVLVGADIEELRAGSEVVQINEIDNDRPVFEFDTAVFGFTVPWILNTSDRGVVGGTGPDKITLSRTPGGTVQLEIHRRADGVVAFIGYCNENTCALLRDPGGFSGMTVTLGVMPFESYSMPVSVPVTVIMSYRNRSLPNRTEVVDVRLM</sequence>
<organism evidence="2 3">
    <name type="scientific">Pararobbsia alpina</name>
    <dbReference type="NCBI Taxonomy" id="621374"/>
    <lineage>
        <taxon>Bacteria</taxon>
        <taxon>Pseudomonadati</taxon>
        <taxon>Pseudomonadota</taxon>
        <taxon>Betaproteobacteria</taxon>
        <taxon>Burkholderiales</taxon>
        <taxon>Burkholderiaceae</taxon>
        <taxon>Pararobbsia</taxon>
    </lineage>
</organism>
<evidence type="ECO:0000313" key="3">
    <source>
        <dbReference type="Proteomes" id="UP000494115"/>
    </source>
</evidence>
<dbReference type="PROSITE" id="PS51534">
    <property type="entry name" value="SEFIR"/>
    <property type="match status" value="1"/>
</dbReference>
<dbReference type="Pfam" id="PF13676">
    <property type="entry name" value="TIR_2"/>
    <property type="match status" value="1"/>
</dbReference>
<dbReference type="GO" id="GO:0007165">
    <property type="term" value="P:signal transduction"/>
    <property type="evidence" value="ECO:0007669"/>
    <property type="project" value="InterPro"/>
</dbReference>
<evidence type="ECO:0000313" key="2">
    <source>
        <dbReference type="EMBL" id="CAB3801428.1"/>
    </source>
</evidence>
<dbReference type="Gene3D" id="3.40.50.10140">
    <property type="entry name" value="Toll/interleukin-1 receptor homology (TIR) domain"/>
    <property type="match status" value="1"/>
</dbReference>
<dbReference type="EMBL" id="CADIKM010000042">
    <property type="protein sequence ID" value="CAB3801428.1"/>
    <property type="molecule type" value="Genomic_DNA"/>
</dbReference>
<dbReference type="Proteomes" id="UP000494115">
    <property type="component" value="Unassembled WGS sequence"/>
</dbReference>
<gene>
    <name evidence="2" type="ORF">LMG28138_05012</name>
</gene>
<name>A0A6S7BIL4_9BURK</name>
<dbReference type="RefSeq" id="WP_175107605.1">
    <property type="nucleotide sequence ID" value="NZ_CADIKM010000042.1"/>
</dbReference>
<accession>A0A6S7BIL4</accession>
<reference evidence="2 3" key="1">
    <citation type="submission" date="2020-04" db="EMBL/GenBank/DDBJ databases">
        <authorList>
            <person name="De Canck E."/>
        </authorList>
    </citation>
    <scope>NUCLEOTIDE SEQUENCE [LARGE SCALE GENOMIC DNA]</scope>
    <source>
        <strain evidence="2 3">LMG 28138</strain>
    </source>
</reference>
<dbReference type="SUPFAM" id="SSF52200">
    <property type="entry name" value="Toll/Interleukin receptor TIR domain"/>
    <property type="match status" value="1"/>
</dbReference>
<dbReference type="InterPro" id="IPR000157">
    <property type="entry name" value="TIR_dom"/>
</dbReference>
<dbReference type="AlphaFoldDB" id="A0A6S7BIL4"/>